<accession>A0A9Q9AQS1</accession>
<evidence type="ECO:0000313" key="3">
    <source>
        <dbReference type="Proteomes" id="UP001056384"/>
    </source>
</evidence>
<dbReference type="InterPro" id="IPR001810">
    <property type="entry name" value="F-box_dom"/>
</dbReference>
<dbReference type="Gene3D" id="1.20.1280.50">
    <property type="match status" value="1"/>
</dbReference>
<evidence type="ECO:0000259" key="1">
    <source>
        <dbReference type="PROSITE" id="PS50181"/>
    </source>
</evidence>
<name>A0A9Q9AQS1_9PEZI</name>
<protein>
    <submittedName>
        <fullName evidence="2">F-box domain-containing protein</fullName>
    </submittedName>
</protein>
<dbReference type="InterPro" id="IPR036047">
    <property type="entry name" value="F-box-like_dom_sf"/>
</dbReference>
<dbReference type="Pfam" id="PF12937">
    <property type="entry name" value="F-box-like"/>
    <property type="match status" value="1"/>
</dbReference>
<reference evidence="2" key="1">
    <citation type="submission" date="2022-06" db="EMBL/GenBank/DDBJ databases">
        <title>Complete genome sequences of two strains of the flax pathogen Septoria linicola.</title>
        <authorList>
            <person name="Lapalu N."/>
            <person name="Simon A."/>
            <person name="Demenou B."/>
            <person name="Paumier D."/>
            <person name="Guillot M.-P."/>
            <person name="Gout L."/>
            <person name="Valade R."/>
        </authorList>
    </citation>
    <scope>NUCLEOTIDE SEQUENCE</scope>
    <source>
        <strain evidence="2">SE15195</strain>
    </source>
</reference>
<keyword evidence="3" id="KW-1185">Reference proteome</keyword>
<dbReference type="EMBL" id="CP099419">
    <property type="protein sequence ID" value="USW50367.1"/>
    <property type="molecule type" value="Genomic_DNA"/>
</dbReference>
<dbReference type="SUPFAM" id="SSF81383">
    <property type="entry name" value="F-box domain"/>
    <property type="match status" value="1"/>
</dbReference>
<feature type="domain" description="F-box" evidence="1">
    <location>
        <begin position="8"/>
        <end position="57"/>
    </location>
</feature>
<proteinExistence type="predicted"/>
<dbReference type="Proteomes" id="UP001056384">
    <property type="component" value="Chromosome 2"/>
</dbReference>
<evidence type="ECO:0000313" key="2">
    <source>
        <dbReference type="EMBL" id="USW50367.1"/>
    </source>
</evidence>
<organism evidence="2 3">
    <name type="scientific">Septoria linicola</name>
    <dbReference type="NCBI Taxonomy" id="215465"/>
    <lineage>
        <taxon>Eukaryota</taxon>
        <taxon>Fungi</taxon>
        <taxon>Dikarya</taxon>
        <taxon>Ascomycota</taxon>
        <taxon>Pezizomycotina</taxon>
        <taxon>Dothideomycetes</taxon>
        <taxon>Dothideomycetidae</taxon>
        <taxon>Mycosphaerellales</taxon>
        <taxon>Mycosphaerellaceae</taxon>
        <taxon>Septoria</taxon>
    </lineage>
</organism>
<sequence length="175" mass="19957">MDNTAMAALSFNDLPAELQLNILSSLPAREVQRSRRVCKEWRDVIDLTSNQPLLPKVTESREHVRLKDSFFSIFPADDDDPNTTFLDTIIHFFNAVGFNLYSNRPTEDLVALYWARHILPKRAAATNTPLHHIWEYHKRRGEKGNPPENNNNITAIFSDQAYLQTEICGFDGAGS</sequence>
<dbReference type="PROSITE" id="PS50181">
    <property type="entry name" value="FBOX"/>
    <property type="match status" value="1"/>
</dbReference>
<dbReference type="AlphaFoldDB" id="A0A9Q9AQS1"/>
<gene>
    <name evidence="2" type="ORF">Slin15195_G036860</name>
</gene>
<dbReference type="SMART" id="SM00256">
    <property type="entry name" value="FBOX"/>
    <property type="match status" value="1"/>
</dbReference>